<dbReference type="AlphaFoldDB" id="A0A645H5B6"/>
<feature type="compositionally biased region" description="Basic and acidic residues" evidence="1">
    <location>
        <begin position="87"/>
        <end position="124"/>
    </location>
</feature>
<protein>
    <submittedName>
        <fullName evidence="2">Uncharacterized protein</fullName>
    </submittedName>
</protein>
<organism evidence="2">
    <name type="scientific">bioreactor metagenome</name>
    <dbReference type="NCBI Taxonomy" id="1076179"/>
    <lineage>
        <taxon>unclassified sequences</taxon>
        <taxon>metagenomes</taxon>
        <taxon>ecological metagenomes</taxon>
    </lineage>
</organism>
<gene>
    <name evidence="2" type="ORF">SDC9_180733</name>
</gene>
<evidence type="ECO:0000313" key="2">
    <source>
        <dbReference type="EMBL" id="MPN33249.1"/>
    </source>
</evidence>
<reference evidence="2" key="1">
    <citation type="submission" date="2019-08" db="EMBL/GenBank/DDBJ databases">
        <authorList>
            <person name="Kucharzyk K."/>
            <person name="Murdoch R.W."/>
            <person name="Higgins S."/>
            <person name="Loffler F."/>
        </authorList>
    </citation>
    <scope>NUCLEOTIDE SEQUENCE</scope>
</reference>
<sequence>MGGRLDRRHHHRRRRAPDDPRAGVAHRRPGHRAGRHRGERGGGPGHRQRLPGLAEEPRQCTQPTGEAGPGDQRPPGAQGHQQRRAGRPQDPDQHRGLPHGDPHPDPDQHHQTRDHHRAADRLTA</sequence>
<feature type="compositionally biased region" description="Basic residues" evidence="1">
    <location>
        <begin position="1"/>
        <end position="15"/>
    </location>
</feature>
<evidence type="ECO:0000256" key="1">
    <source>
        <dbReference type="SAM" id="MobiDB-lite"/>
    </source>
</evidence>
<accession>A0A645H5B6</accession>
<dbReference type="EMBL" id="VSSQ01085658">
    <property type="protein sequence ID" value="MPN33249.1"/>
    <property type="molecule type" value="Genomic_DNA"/>
</dbReference>
<proteinExistence type="predicted"/>
<comment type="caution">
    <text evidence="2">The sequence shown here is derived from an EMBL/GenBank/DDBJ whole genome shotgun (WGS) entry which is preliminary data.</text>
</comment>
<name>A0A645H5B6_9ZZZZ</name>
<feature type="region of interest" description="Disordered" evidence="1">
    <location>
        <begin position="1"/>
        <end position="124"/>
    </location>
</feature>
<feature type="compositionally biased region" description="Basic residues" evidence="1">
    <location>
        <begin position="24"/>
        <end position="38"/>
    </location>
</feature>